<evidence type="ECO:0000259" key="7">
    <source>
        <dbReference type="PROSITE" id="PS51782"/>
    </source>
</evidence>
<proteinExistence type="predicted"/>
<dbReference type="PANTHER" id="PTHR47849:SF7">
    <property type="entry name" value="CHITIN-BINDING TYPE-1 DOMAIN-CONTAINING PROTEIN"/>
    <property type="match status" value="1"/>
</dbReference>
<dbReference type="GeneID" id="70181381"/>
<dbReference type="PROSITE" id="PS50941">
    <property type="entry name" value="CHIT_BIND_I_2"/>
    <property type="match status" value="2"/>
</dbReference>
<evidence type="ECO:0008006" key="10">
    <source>
        <dbReference type="Google" id="ProtNLM"/>
    </source>
</evidence>
<evidence type="ECO:0000313" key="8">
    <source>
        <dbReference type="EMBL" id="KAH7024401.1"/>
    </source>
</evidence>
<evidence type="ECO:0000313" key="9">
    <source>
        <dbReference type="Proteomes" id="UP000756346"/>
    </source>
</evidence>
<feature type="compositionally biased region" description="Low complexity" evidence="4">
    <location>
        <begin position="313"/>
        <end position="357"/>
    </location>
</feature>
<evidence type="ECO:0000259" key="6">
    <source>
        <dbReference type="PROSITE" id="PS50941"/>
    </source>
</evidence>
<keyword evidence="5" id="KW-0732">Signal</keyword>
<dbReference type="PANTHER" id="PTHR47849">
    <property type="entry name" value="CHITIN-BINDING LECTIN 1"/>
    <property type="match status" value="1"/>
</dbReference>
<dbReference type="AlphaFoldDB" id="A0A9P9BPC2"/>
<comment type="caution">
    <text evidence="8">The sequence shown here is derived from an EMBL/GenBank/DDBJ whole genome shotgun (WGS) entry which is preliminary data.</text>
</comment>
<dbReference type="Proteomes" id="UP000756346">
    <property type="component" value="Unassembled WGS sequence"/>
</dbReference>
<protein>
    <recommendedName>
        <fullName evidence="10">Chitin-binding type-1 domain-containing protein</fullName>
    </recommendedName>
</protein>
<dbReference type="InterPro" id="IPR018392">
    <property type="entry name" value="LysM"/>
</dbReference>
<feature type="region of interest" description="Disordered" evidence="4">
    <location>
        <begin position="313"/>
        <end position="366"/>
    </location>
</feature>
<dbReference type="GO" id="GO:0008061">
    <property type="term" value="F:chitin binding"/>
    <property type="evidence" value="ECO:0007669"/>
    <property type="project" value="UniProtKB-UniRule"/>
</dbReference>
<dbReference type="RefSeq" id="XP_046007949.1">
    <property type="nucleotide sequence ID" value="XM_046151835.1"/>
</dbReference>
<name>A0A9P9BPC2_9PEZI</name>
<dbReference type="SUPFAM" id="SSF57016">
    <property type="entry name" value="Plant lectins/antimicrobial peptides"/>
    <property type="match status" value="1"/>
</dbReference>
<gene>
    <name evidence="8" type="ORF">B0I36DRAFT_294999</name>
</gene>
<dbReference type="PROSITE" id="PS51782">
    <property type="entry name" value="LYSM"/>
    <property type="match status" value="1"/>
</dbReference>
<evidence type="ECO:0000256" key="5">
    <source>
        <dbReference type="SAM" id="SignalP"/>
    </source>
</evidence>
<sequence>MLLLALFALQLLSVKADDVCKPVTWLPDGASEAAPSSDNSTTTIPRYPALDLITTGELKPGEIRCRYATETRKDVNRWTCAWLAERYHITLDFFFTLNPSLGRDCSNIRPETAYCVKGFIEPLRSPDGRCGPLHNNATCTGTTHGLCCNVDTWTCGSEPADCDDGTCYEGACLGDKVYSTDGTCGLEHGGRQCAGRWGDCCRRDGQCGTGEDFCAAGRCQSGNCTPYPAPPPMVWGNSTDGSCGGPNRYTCDNVLGPCCGKNGRCGVEEAHCGPGCQPEFGECDPRSPPTFLMTYLSSTRTVTLPLFFSTSSTSTSQATISPSTGPSCSSTSNPATLSTAEPTTSSTSETLPSLMTTDLKSLPSCG</sequence>
<comment type="caution">
    <text evidence="3">Lacks conserved residue(s) required for the propagation of feature annotation.</text>
</comment>
<evidence type="ECO:0000256" key="1">
    <source>
        <dbReference type="ARBA" id="ARBA00022669"/>
    </source>
</evidence>
<dbReference type="EMBL" id="JAGTJQ010000009">
    <property type="protein sequence ID" value="KAH7024401.1"/>
    <property type="molecule type" value="Genomic_DNA"/>
</dbReference>
<feature type="domain" description="Chitin-binding type-1" evidence="6">
    <location>
        <begin position="240"/>
        <end position="285"/>
    </location>
</feature>
<evidence type="ECO:0000256" key="3">
    <source>
        <dbReference type="PROSITE-ProRule" id="PRU00261"/>
    </source>
</evidence>
<feature type="chain" id="PRO_5040457082" description="Chitin-binding type-1 domain-containing protein" evidence="5">
    <location>
        <begin position="17"/>
        <end position="366"/>
    </location>
</feature>
<feature type="disulfide bond" evidence="3">
    <location>
        <begin position="258"/>
        <end position="272"/>
    </location>
</feature>
<evidence type="ECO:0000256" key="2">
    <source>
        <dbReference type="ARBA" id="ARBA00023157"/>
    </source>
</evidence>
<feature type="domain" description="LysM" evidence="7">
    <location>
        <begin position="66"/>
        <end position="116"/>
    </location>
</feature>
<dbReference type="InterPro" id="IPR036779">
    <property type="entry name" value="LysM_dom_sf"/>
</dbReference>
<dbReference type="Gene3D" id="3.10.350.10">
    <property type="entry name" value="LysM domain"/>
    <property type="match status" value="1"/>
</dbReference>
<keyword evidence="9" id="KW-1185">Reference proteome</keyword>
<dbReference type="InterPro" id="IPR036861">
    <property type="entry name" value="Endochitinase-like_sf"/>
</dbReference>
<evidence type="ECO:0000256" key="4">
    <source>
        <dbReference type="SAM" id="MobiDB-lite"/>
    </source>
</evidence>
<feature type="signal peptide" evidence="5">
    <location>
        <begin position="1"/>
        <end position="16"/>
    </location>
</feature>
<feature type="disulfide bond" evidence="3">
    <location>
        <begin position="200"/>
        <end position="214"/>
    </location>
</feature>
<dbReference type="InterPro" id="IPR001002">
    <property type="entry name" value="Chitin-bd_1"/>
</dbReference>
<keyword evidence="1 3" id="KW-0147">Chitin-binding</keyword>
<dbReference type="OrthoDB" id="1193027at2759"/>
<dbReference type="Gene3D" id="3.30.60.10">
    <property type="entry name" value="Endochitinase-like"/>
    <property type="match status" value="2"/>
</dbReference>
<accession>A0A9P9BPC2</accession>
<keyword evidence="2 3" id="KW-1015">Disulfide bond</keyword>
<feature type="domain" description="Chitin-binding type-1" evidence="6">
    <location>
        <begin position="181"/>
        <end position="226"/>
    </location>
</feature>
<organism evidence="8 9">
    <name type="scientific">Microdochium trichocladiopsis</name>
    <dbReference type="NCBI Taxonomy" id="1682393"/>
    <lineage>
        <taxon>Eukaryota</taxon>
        <taxon>Fungi</taxon>
        <taxon>Dikarya</taxon>
        <taxon>Ascomycota</taxon>
        <taxon>Pezizomycotina</taxon>
        <taxon>Sordariomycetes</taxon>
        <taxon>Xylariomycetidae</taxon>
        <taxon>Xylariales</taxon>
        <taxon>Microdochiaceae</taxon>
        <taxon>Microdochium</taxon>
    </lineage>
</organism>
<reference evidence="8" key="1">
    <citation type="journal article" date="2021" name="Nat. Commun.">
        <title>Genetic determinants of endophytism in the Arabidopsis root mycobiome.</title>
        <authorList>
            <person name="Mesny F."/>
            <person name="Miyauchi S."/>
            <person name="Thiergart T."/>
            <person name="Pickel B."/>
            <person name="Atanasova L."/>
            <person name="Karlsson M."/>
            <person name="Huettel B."/>
            <person name="Barry K.W."/>
            <person name="Haridas S."/>
            <person name="Chen C."/>
            <person name="Bauer D."/>
            <person name="Andreopoulos W."/>
            <person name="Pangilinan J."/>
            <person name="LaButti K."/>
            <person name="Riley R."/>
            <person name="Lipzen A."/>
            <person name="Clum A."/>
            <person name="Drula E."/>
            <person name="Henrissat B."/>
            <person name="Kohler A."/>
            <person name="Grigoriev I.V."/>
            <person name="Martin F.M."/>
            <person name="Hacquard S."/>
        </authorList>
    </citation>
    <scope>NUCLEOTIDE SEQUENCE</scope>
    <source>
        <strain evidence="8">MPI-CAGE-CH-0230</strain>
    </source>
</reference>